<keyword evidence="4" id="KW-0812">Transmembrane</keyword>
<evidence type="ECO:0000256" key="4">
    <source>
        <dbReference type="SAM" id="Phobius"/>
    </source>
</evidence>
<feature type="signal peptide" evidence="2">
    <location>
        <begin position="1"/>
        <end position="22"/>
    </location>
</feature>
<dbReference type="InterPro" id="IPR001563">
    <property type="entry name" value="Peptidase_S10"/>
</dbReference>
<keyword evidence="2" id="KW-0121">Carboxypeptidase</keyword>
<accession>A0A3R7Y696</accession>
<evidence type="ECO:0000256" key="3">
    <source>
        <dbReference type="SAM" id="MobiDB-lite"/>
    </source>
</evidence>
<dbReference type="SUPFAM" id="SSF53474">
    <property type="entry name" value="alpha/beta-Hydrolases"/>
    <property type="match status" value="1"/>
</dbReference>
<dbReference type="PANTHER" id="PTHR11802:SF201">
    <property type="entry name" value="CARBOXYPEPTIDASE"/>
    <property type="match status" value="1"/>
</dbReference>
<dbReference type="PRINTS" id="PR00724">
    <property type="entry name" value="CRBOXYPTASEC"/>
</dbReference>
<organism evidence="5 6">
    <name type="scientific">Aphanomyces astaci</name>
    <name type="common">Crayfish plague agent</name>
    <dbReference type="NCBI Taxonomy" id="112090"/>
    <lineage>
        <taxon>Eukaryota</taxon>
        <taxon>Sar</taxon>
        <taxon>Stramenopiles</taxon>
        <taxon>Oomycota</taxon>
        <taxon>Saprolegniomycetes</taxon>
        <taxon>Saprolegniales</taxon>
        <taxon>Verrucalvaceae</taxon>
        <taxon>Aphanomyces</taxon>
    </lineage>
</organism>
<dbReference type="InterPro" id="IPR018202">
    <property type="entry name" value="Ser_caboxypep_ser_AS"/>
</dbReference>
<dbReference type="GO" id="GO:0006508">
    <property type="term" value="P:proteolysis"/>
    <property type="evidence" value="ECO:0007669"/>
    <property type="project" value="UniProtKB-KW"/>
</dbReference>
<name>A0A3R7Y696_APHAT</name>
<feature type="region of interest" description="Disordered" evidence="3">
    <location>
        <begin position="28"/>
        <end position="53"/>
    </location>
</feature>
<keyword evidence="2" id="KW-0378">Hydrolase</keyword>
<comment type="similarity">
    <text evidence="1 2">Belongs to the peptidase S10 family.</text>
</comment>
<proteinExistence type="inferred from homology"/>
<comment type="caution">
    <text evidence="5">The sequence shown here is derived from an EMBL/GenBank/DDBJ whole genome shotgun (WGS) entry which is preliminary data.</text>
</comment>
<dbReference type="GO" id="GO:0004185">
    <property type="term" value="F:serine-type carboxypeptidase activity"/>
    <property type="evidence" value="ECO:0007669"/>
    <property type="project" value="UniProtKB-UniRule"/>
</dbReference>
<dbReference type="AlphaFoldDB" id="A0A3R7Y696"/>
<dbReference type="EMBL" id="MZMZ02003266">
    <property type="protein sequence ID" value="RQM22151.1"/>
    <property type="molecule type" value="Genomic_DNA"/>
</dbReference>
<dbReference type="Proteomes" id="UP000284702">
    <property type="component" value="Unassembled WGS sequence"/>
</dbReference>
<keyword evidence="4" id="KW-1133">Transmembrane helix</keyword>
<dbReference type="Pfam" id="PF00450">
    <property type="entry name" value="Peptidase_S10"/>
    <property type="match status" value="1"/>
</dbReference>
<dbReference type="PANTHER" id="PTHR11802">
    <property type="entry name" value="SERINE PROTEASE FAMILY S10 SERINE CARBOXYPEPTIDASE"/>
    <property type="match status" value="1"/>
</dbReference>
<keyword evidence="2" id="KW-0732">Signal</keyword>
<dbReference type="PROSITE" id="PS00131">
    <property type="entry name" value="CARBOXYPEPT_SER_SER"/>
    <property type="match status" value="1"/>
</dbReference>
<dbReference type="EC" id="3.4.16.-" evidence="2"/>
<keyword evidence="6" id="KW-1185">Reference proteome</keyword>
<dbReference type="VEuPathDB" id="FungiDB:H257_11226"/>
<sequence length="572" mass="63207">MRIGLGWMAAIAMAAILGDVCATGDEHEHSKAHRANGSNNDDEGANNHHKVKSLPNFNDEHPIDFDMYAGRIPLSKPGVELFYWLVHSESDPRTDPLVLWLNGGPGCSSLAGLFTELGPFVVEGDLSVKRNKYAWNRKANMLFLESPAGVGFSTPLLNASDYTEDTTAANAYEFLERFFDMYPAYLHRPFYIMGESYAGRYIPYLVHKLVLHPIANVSLRGFSIGNPATDDKVDGNALMDYYYTHGMISRQNYKKTTAACVGEVIRMCLSSRHNCSADCTKALHAGILQVDKQALNPYNIYGDVCLLENGQANALHYPLHQRAILPRGDIGPCQDVFTKSYLQLNVVQRALHVEGDHVPWADCNHKVTRMYTRSPSALPLYPRILSAGLKALIYSGDADSVVNFIGTERWITDEGLNLTVSQDWRAWFGPDKQLAGYTQEYTNLTFKTVKGAGHMVAANRPLHALYLFECFVYGSVKCESFVYPSDGLERLTGETGVVVGMPILMAAADAPSVPTAMQVEDTTETDVLGQDGREAASMTMQGALMVVVVVAVMVMAIRLANRRHHYANYVAL</sequence>
<reference evidence="5" key="1">
    <citation type="submission" date="2018-07" db="EMBL/GenBank/DDBJ databases">
        <title>Annotation of Aphanomyces astaci genome assembly.</title>
        <authorList>
            <person name="Studholme D.J."/>
        </authorList>
    </citation>
    <scope>NUCLEOTIDE SEQUENCE [LARGE SCALE GENOMIC DNA]</scope>
    <source>
        <strain evidence="5">Pc</strain>
    </source>
</reference>
<evidence type="ECO:0000313" key="6">
    <source>
        <dbReference type="Proteomes" id="UP000284702"/>
    </source>
</evidence>
<keyword evidence="2" id="KW-0645">Protease</keyword>
<dbReference type="Gene3D" id="3.40.50.1820">
    <property type="entry name" value="alpha/beta hydrolase"/>
    <property type="match status" value="1"/>
</dbReference>
<dbReference type="InterPro" id="IPR029058">
    <property type="entry name" value="AB_hydrolase_fold"/>
</dbReference>
<evidence type="ECO:0000256" key="2">
    <source>
        <dbReference type="RuleBase" id="RU361156"/>
    </source>
</evidence>
<gene>
    <name evidence="5" type="ORF">B5M09_009028</name>
</gene>
<feature type="chain" id="PRO_5018379309" description="Carboxypeptidase" evidence="2">
    <location>
        <begin position="23"/>
        <end position="572"/>
    </location>
</feature>
<keyword evidence="4" id="KW-0472">Membrane</keyword>
<protein>
    <recommendedName>
        <fullName evidence="2">Carboxypeptidase</fullName>
        <ecNumber evidence="2">3.4.16.-</ecNumber>
    </recommendedName>
</protein>
<evidence type="ECO:0000313" key="5">
    <source>
        <dbReference type="EMBL" id="RQM22151.1"/>
    </source>
</evidence>
<feature type="transmembrane region" description="Helical" evidence="4">
    <location>
        <begin position="542"/>
        <end position="560"/>
    </location>
</feature>
<evidence type="ECO:0000256" key="1">
    <source>
        <dbReference type="ARBA" id="ARBA00009431"/>
    </source>
</evidence>